<gene>
    <name evidence="2" type="ORF">F8M41_022514</name>
</gene>
<dbReference type="AlphaFoldDB" id="A0A8H4B5F5"/>
<name>A0A8H4B5F5_GIGMA</name>
<feature type="compositionally biased region" description="Low complexity" evidence="1">
    <location>
        <begin position="156"/>
        <end position="171"/>
    </location>
</feature>
<evidence type="ECO:0000256" key="1">
    <source>
        <dbReference type="SAM" id="MobiDB-lite"/>
    </source>
</evidence>
<keyword evidence="3" id="KW-1185">Reference proteome</keyword>
<accession>A0A8H4B5F5</accession>
<dbReference type="OrthoDB" id="2479211at2759"/>
<organism evidence="2 3">
    <name type="scientific">Gigaspora margarita</name>
    <dbReference type="NCBI Taxonomy" id="4874"/>
    <lineage>
        <taxon>Eukaryota</taxon>
        <taxon>Fungi</taxon>
        <taxon>Fungi incertae sedis</taxon>
        <taxon>Mucoromycota</taxon>
        <taxon>Glomeromycotina</taxon>
        <taxon>Glomeromycetes</taxon>
        <taxon>Diversisporales</taxon>
        <taxon>Gigasporaceae</taxon>
        <taxon>Gigaspora</taxon>
    </lineage>
</organism>
<dbReference type="Proteomes" id="UP000439903">
    <property type="component" value="Unassembled WGS sequence"/>
</dbReference>
<protein>
    <submittedName>
        <fullName evidence="2">Uncharacterized protein</fullName>
    </submittedName>
</protein>
<feature type="region of interest" description="Disordered" evidence="1">
    <location>
        <begin position="152"/>
        <end position="171"/>
    </location>
</feature>
<reference evidence="2 3" key="1">
    <citation type="journal article" date="2019" name="Environ. Microbiol.">
        <title>At the nexus of three kingdoms: the genome of the mycorrhizal fungus Gigaspora margarita provides insights into plant, endobacterial and fungal interactions.</title>
        <authorList>
            <person name="Venice F."/>
            <person name="Ghignone S."/>
            <person name="Salvioli di Fossalunga A."/>
            <person name="Amselem J."/>
            <person name="Novero M."/>
            <person name="Xianan X."/>
            <person name="Sedzielewska Toro K."/>
            <person name="Morin E."/>
            <person name="Lipzen A."/>
            <person name="Grigoriev I.V."/>
            <person name="Henrissat B."/>
            <person name="Martin F.M."/>
            <person name="Bonfante P."/>
        </authorList>
    </citation>
    <scope>NUCLEOTIDE SEQUENCE [LARGE SCALE GENOMIC DNA]</scope>
    <source>
        <strain evidence="2 3">BEG34</strain>
    </source>
</reference>
<comment type="caution">
    <text evidence="2">The sequence shown here is derived from an EMBL/GenBank/DDBJ whole genome shotgun (WGS) entry which is preliminary data.</text>
</comment>
<sequence length="197" mass="22302">MSLTIFIITKKNYCKAISQQSGDCSSDCMSAQTKVAHESRIQQPPKRQSSDLSFHKLALSSQEQEEIGGPSSSQDLMEEIKEIEEVSDTPVSDKNEYIFKPRVRNPVLNRSISFNVDYENTAVEVLDLNLAVKEVGLNSAENNETLKVYTEDDNFSETSTESNKISNNNNNVFEDYSAPEFEMLRKPNNILNDNRFT</sequence>
<dbReference type="EMBL" id="WTPW01000008">
    <property type="protein sequence ID" value="KAF0561599.1"/>
    <property type="molecule type" value="Genomic_DNA"/>
</dbReference>
<proteinExistence type="predicted"/>
<evidence type="ECO:0000313" key="3">
    <source>
        <dbReference type="Proteomes" id="UP000439903"/>
    </source>
</evidence>
<evidence type="ECO:0000313" key="2">
    <source>
        <dbReference type="EMBL" id="KAF0561599.1"/>
    </source>
</evidence>